<dbReference type="Gene3D" id="2.130.10.10">
    <property type="entry name" value="YVTN repeat-like/Quinoprotein amine dehydrogenase"/>
    <property type="match status" value="1"/>
</dbReference>
<evidence type="ECO:0000313" key="5">
    <source>
        <dbReference type="Proteomes" id="UP001302812"/>
    </source>
</evidence>
<dbReference type="PANTHER" id="PTHR44472:SF1">
    <property type="entry name" value="DDB1 AND CUL4 ASSOCIATED FACTOR 4"/>
    <property type="match status" value="1"/>
</dbReference>
<sequence length="560" mass="63133">MRRDIPGYYYDETKGRYFRIEKGQTAPADAAWSARNVQRRAEEEREEAAVREQLRRAALRVKRAPVWRAPLLGGMLSREAGTETRGTETPVEAWTKGLSHKGHWRPWSNTFERPNENSIWTMWVGPSGGLSDVGVAYAACEVWGLSASYLPKDGQDCINFRYAAQRYPFMPQTTRRYLPGGSILALKYHAPSGKMIAPWKPAGRGMRIKLFTPRSSSQDESGPVWTIENGKPCKAANWGLKADHMFTFVNACQTAPNWSSRLTCVFGTNHGLAVLQNDKLDWIDPPVQNILDWSLVDNPPKRDRYWDKDGNKRLKRDNEKRDNDNRKRANDNGNRDDVKLQPWYFETLAVDFLAQNPAEVILAGTRGGHVCVLDLRSPPDSWTRRANTFRHPKSVAHIRSVGDYGVLAAGPYSKMCIYDIRYLARTRPQLDTSVSNDWTWNVRATTEATRPLVIFHEYRNMPFIQIGLDVLTEGGYGKGLVAAAHDDGTVGVYSLQNGKRLAAGAVDGIHEPCVVKSLMWSAFPGDRHPSLFVGEGGCVRKYSFGGRDNDEWMVSEEHDA</sequence>
<keyword evidence="5" id="KW-1185">Reference proteome</keyword>
<evidence type="ECO:0000256" key="1">
    <source>
        <dbReference type="ARBA" id="ARBA00022574"/>
    </source>
</evidence>
<accession>A0AAN6TJH3</accession>
<protein>
    <submittedName>
        <fullName evidence="4">Uncharacterized protein</fullName>
    </submittedName>
</protein>
<reference evidence="4" key="2">
    <citation type="submission" date="2023-05" db="EMBL/GenBank/DDBJ databases">
        <authorList>
            <consortium name="Lawrence Berkeley National Laboratory"/>
            <person name="Steindorff A."/>
            <person name="Hensen N."/>
            <person name="Bonometti L."/>
            <person name="Westerberg I."/>
            <person name="Brannstrom I.O."/>
            <person name="Guillou S."/>
            <person name="Cros-Aarteil S."/>
            <person name="Calhoun S."/>
            <person name="Haridas S."/>
            <person name="Kuo A."/>
            <person name="Mondo S."/>
            <person name="Pangilinan J."/>
            <person name="Riley R."/>
            <person name="Labutti K."/>
            <person name="Andreopoulos B."/>
            <person name="Lipzen A."/>
            <person name="Chen C."/>
            <person name="Yanf M."/>
            <person name="Daum C."/>
            <person name="Ng V."/>
            <person name="Clum A."/>
            <person name="Ohm R."/>
            <person name="Martin F."/>
            <person name="Silar P."/>
            <person name="Natvig D."/>
            <person name="Lalanne C."/>
            <person name="Gautier V."/>
            <person name="Ament-Velasquez S.L."/>
            <person name="Kruys A."/>
            <person name="Hutchinson M.I."/>
            <person name="Powell A.J."/>
            <person name="Barry K."/>
            <person name="Miller A.N."/>
            <person name="Grigoriev I.V."/>
            <person name="Debuchy R."/>
            <person name="Gladieux P."/>
            <person name="Thoren M.H."/>
            <person name="Johannesson H."/>
        </authorList>
    </citation>
    <scope>NUCLEOTIDE SEQUENCE</scope>
    <source>
        <strain evidence="4">CBS 508.74</strain>
    </source>
</reference>
<keyword evidence="1" id="KW-0853">WD repeat</keyword>
<comment type="caution">
    <text evidence="4">The sequence shown here is derived from an EMBL/GenBank/DDBJ whole genome shotgun (WGS) entry which is preliminary data.</text>
</comment>
<dbReference type="InterPro" id="IPR036322">
    <property type="entry name" value="WD40_repeat_dom_sf"/>
</dbReference>
<dbReference type="EMBL" id="MU853334">
    <property type="protein sequence ID" value="KAK4115564.1"/>
    <property type="molecule type" value="Genomic_DNA"/>
</dbReference>
<evidence type="ECO:0000256" key="3">
    <source>
        <dbReference type="SAM" id="MobiDB-lite"/>
    </source>
</evidence>
<dbReference type="GO" id="GO:0080008">
    <property type="term" value="C:Cul4-RING E3 ubiquitin ligase complex"/>
    <property type="evidence" value="ECO:0007669"/>
    <property type="project" value="TreeGrafter"/>
</dbReference>
<organism evidence="4 5">
    <name type="scientific">Canariomyces notabilis</name>
    <dbReference type="NCBI Taxonomy" id="2074819"/>
    <lineage>
        <taxon>Eukaryota</taxon>
        <taxon>Fungi</taxon>
        <taxon>Dikarya</taxon>
        <taxon>Ascomycota</taxon>
        <taxon>Pezizomycotina</taxon>
        <taxon>Sordariomycetes</taxon>
        <taxon>Sordariomycetidae</taxon>
        <taxon>Sordariales</taxon>
        <taxon>Chaetomiaceae</taxon>
        <taxon>Canariomyces</taxon>
    </lineage>
</organism>
<dbReference type="InterPro" id="IPR052254">
    <property type="entry name" value="CUL4-DDB1_E3_ligase_receptor"/>
</dbReference>
<evidence type="ECO:0000256" key="2">
    <source>
        <dbReference type="ARBA" id="ARBA00022737"/>
    </source>
</evidence>
<dbReference type="AlphaFoldDB" id="A0AAN6TJH3"/>
<name>A0AAN6TJH3_9PEZI</name>
<feature type="region of interest" description="Disordered" evidence="3">
    <location>
        <begin position="302"/>
        <end position="334"/>
    </location>
</feature>
<dbReference type="Proteomes" id="UP001302812">
    <property type="component" value="Unassembled WGS sequence"/>
</dbReference>
<gene>
    <name evidence="4" type="ORF">N656DRAFT_842412</name>
</gene>
<evidence type="ECO:0000313" key="4">
    <source>
        <dbReference type="EMBL" id="KAK4115564.1"/>
    </source>
</evidence>
<keyword evidence="2" id="KW-0677">Repeat</keyword>
<dbReference type="PANTHER" id="PTHR44472">
    <property type="entry name" value="DDB1- AND CUL4-ASSOCIATED FACTOR 4-RELATED"/>
    <property type="match status" value="1"/>
</dbReference>
<dbReference type="RefSeq" id="XP_064673134.1">
    <property type="nucleotide sequence ID" value="XM_064819038.1"/>
</dbReference>
<proteinExistence type="predicted"/>
<dbReference type="GeneID" id="89943164"/>
<reference evidence="4" key="1">
    <citation type="journal article" date="2023" name="Mol. Phylogenet. Evol.">
        <title>Genome-scale phylogeny and comparative genomics of the fungal order Sordariales.</title>
        <authorList>
            <person name="Hensen N."/>
            <person name="Bonometti L."/>
            <person name="Westerberg I."/>
            <person name="Brannstrom I.O."/>
            <person name="Guillou S."/>
            <person name="Cros-Aarteil S."/>
            <person name="Calhoun S."/>
            <person name="Haridas S."/>
            <person name="Kuo A."/>
            <person name="Mondo S."/>
            <person name="Pangilinan J."/>
            <person name="Riley R."/>
            <person name="LaButti K."/>
            <person name="Andreopoulos B."/>
            <person name="Lipzen A."/>
            <person name="Chen C."/>
            <person name="Yan M."/>
            <person name="Daum C."/>
            <person name="Ng V."/>
            <person name="Clum A."/>
            <person name="Steindorff A."/>
            <person name="Ohm R.A."/>
            <person name="Martin F."/>
            <person name="Silar P."/>
            <person name="Natvig D.O."/>
            <person name="Lalanne C."/>
            <person name="Gautier V."/>
            <person name="Ament-Velasquez S.L."/>
            <person name="Kruys A."/>
            <person name="Hutchinson M.I."/>
            <person name="Powell A.J."/>
            <person name="Barry K."/>
            <person name="Miller A.N."/>
            <person name="Grigoriev I.V."/>
            <person name="Debuchy R."/>
            <person name="Gladieux P."/>
            <person name="Hiltunen Thoren M."/>
            <person name="Johannesson H."/>
        </authorList>
    </citation>
    <scope>NUCLEOTIDE SEQUENCE</scope>
    <source>
        <strain evidence="4">CBS 508.74</strain>
    </source>
</reference>
<dbReference type="InterPro" id="IPR015943">
    <property type="entry name" value="WD40/YVTN_repeat-like_dom_sf"/>
</dbReference>
<dbReference type="SUPFAM" id="SSF50978">
    <property type="entry name" value="WD40 repeat-like"/>
    <property type="match status" value="1"/>
</dbReference>